<dbReference type="PANTHER" id="PTHR42928:SF5">
    <property type="entry name" value="BLR1237 PROTEIN"/>
    <property type="match status" value="1"/>
</dbReference>
<dbReference type="Proteomes" id="UP000247551">
    <property type="component" value="Unassembled WGS sequence"/>
</dbReference>
<dbReference type="AlphaFoldDB" id="A0A318UYU6"/>
<feature type="chain" id="PRO_5016427805" evidence="2">
    <location>
        <begin position="27"/>
        <end position="323"/>
    </location>
</feature>
<proteinExistence type="inferred from homology"/>
<dbReference type="Gene3D" id="3.40.190.150">
    <property type="entry name" value="Bordetella uptake gene, domain 1"/>
    <property type="match status" value="1"/>
</dbReference>
<dbReference type="InterPro" id="IPR005064">
    <property type="entry name" value="BUG"/>
</dbReference>
<accession>A0A318UYU6</accession>
<dbReference type="PIRSF" id="PIRSF017082">
    <property type="entry name" value="YflP"/>
    <property type="match status" value="1"/>
</dbReference>
<comment type="caution">
    <text evidence="3">The sequence shown here is derived from an EMBL/GenBank/DDBJ whole genome shotgun (WGS) entry which is preliminary data.</text>
</comment>
<evidence type="ECO:0000256" key="2">
    <source>
        <dbReference type="SAM" id="SignalP"/>
    </source>
</evidence>
<organism evidence="3 4">
    <name type="scientific">Marinomonas alcarazii</name>
    <dbReference type="NCBI Taxonomy" id="491949"/>
    <lineage>
        <taxon>Bacteria</taxon>
        <taxon>Pseudomonadati</taxon>
        <taxon>Pseudomonadota</taxon>
        <taxon>Gammaproteobacteria</taxon>
        <taxon>Oceanospirillales</taxon>
        <taxon>Oceanospirillaceae</taxon>
        <taxon>Marinomonas</taxon>
    </lineage>
</organism>
<dbReference type="EMBL" id="QKLW01000009">
    <property type="protein sequence ID" value="PYF79215.1"/>
    <property type="molecule type" value="Genomic_DNA"/>
</dbReference>
<sequence>MTKRRLSLSLLATLGIAAMSSGAAIAEDFPDRSIDVIVAYNPGGGTDVAARTIEPYIEKYLGEDLVIINKPGAGGEVGFSLLAAGKKDGYTMGFINLPAMYSYSYERDTSYSPKSFTGVANLVYDPGVIVVRSDSKLKTLQDLVDYGKNKPGALPIGTSGSVGSSEHIAILGVEAATGAKFNHVPFGATAPLRTALLGGHIQVAAFNLSEADEYVEDGSMRLLGVMSEERSPMSPDTPTFREQGVDVISGSSRGLAVPAGTDPKIVAILSAAVEKAVNDPEYLAKAKSAGVPVHYLGGSDYDAFLTNVSKSLDAAWAATPWSK</sequence>
<evidence type="ECO:0000313" key="3">
    <source>
        <dbReference type="EMBL" id="PYF79215.1"/>
    </source>
</evidence>
<keyword evidence="3" id="KW-0675">Receptor</keyword>
<dbReference type="Gene3D" id="3.40.190.10">
    <property type="entry name" value="Periplasmic binding protein-like II"/>
    <property type="match status" value="1"/>
</dbReference>
<dbReference type="CDD" id="cd07012">
    <property type="entry name" value="PBP2_Bug_TTT"/>
    <property type="match status" value="1"/>
</dbReference>
<gene>
    <name evidence="3" type="ORF">DFP75_10945</name>
</gene>
<dbReference type="PANTHER" id="PTHR42928">
    <property type="entry name" value="TRICARBOXYLATE-BINDING PROTEIN"/>
    <property type="match status" value="1"/>
</dbReference>
<keyword evidence="2" id="KW-0732">Signal</keyword>
<protein>
    <submittedName>
        <fullName evidence="3">Tripartite-type tricarboxylate transporter receptor subunit TctC</fullName>
    </submittedName>
</protein>
<dbReference type="InterPro" id="IPR042100">
    <property type="entry name" value="Bug_dom1"/>
</dbReference>
<dbReference type="SUPFAM" id="SSF53850">
    <property type="entry name" value="Periplasmic binding protein-like II"/>
    <property type="match status" value="1"/>
</dbReference>
<dbReference type="Pfam" id="PF03401">
    <property type="entry name" value="TctC"/>
    <property type="match status" value="1"/>
</dbReference>
<keyword evidence="4" id="KW-1185">Reference proteome</keyword>
<evidence type="ECO:0000313" key="4">
    <source>
        <dbReference type="Proteomes" id="UP000247551"/>
    </source>
</evidence>
<reference evidence="3 4" key="1">
    <citation type="submission" date="2018-06" db="EMBL/GenBank/DDBJ databases">
        <title>Genomic Encyclopedia of Type Strains, Phase III (KMG-III): the genomes of soil and plant-associated and newly described type strains.</title>
        <authorList>
            <person name="Whitman W."/>
        </authorList>
    </citation>
    <scope>NUCLEOTIDE SEQUENCE [LARGE SCALE GENOMIC DNA]</scope>
    <source>
        <strain evidence="3 4">CECT 7730</strain>
    </source>
</reference>
<feature type="signal peptide" evidence="2">
    <location>
        <begin position="1"/>
        <end position="26"/>
    </location>
</feature>
<dbReference type="RefSeq" id="WP_220032646.1">
    <property type="nucleotide sequence ID" value="NZ_QKLW01000009.1"/>
</dbReference>
<comment type="similarity">
    <text evidence="1">Belongs to the UPF0065 (bug) family.</text>
</comment>
<evidence type="ECO:0000256" key="1">
    <source>
        <dbReference type="ARBA" id="ARBA00006987"/>
    </source>
</evidence>
<name>A0A318UYU6_9GAMM</name>